<reference evidence="2 3" key="1">
    <citation type="submission" date="2021-06" db="EMBL/GenBank/DDBJ databases">
        <authorList>
            <person name="Palmer J.M."/>
        </authorList>
    </citation>
    <scope>NUCLEOTIDE SEQUENCE [LARGE SCALE GENOMIC DNA]</scope>
    <source>
        <strain evidence="3">if_2019</strain>
        <tissue evidence="2">Muscle</tissue>
    </source>
</reference>
<organism evidence="2 3">
    <name type="scientific">Ilyodon furcidens</name>
    <name type="common">goldbreast splitfin</name>
    <dbReference type="NCBI Taxonomy" id="33524"/>
    <lineage>
        <taxon>Eukaryota</taxon>
        <taxon>Metazoa</taxon>
        <taxon>Chordata</taxon>
        <taxon>Craniata</taxon>
        <taxon>Vertebrata</taxon>
        <taxon>Euteleostomi</taxon>
        <taxon>Actinopterygii</taxon>
        <taxon>Neopterygii</taxon>
        <taxon>Teleostei</taxon>
        <taxon>Neoteleostei</taxon>
        <taxon>Acanthomorphata</taxon>
        <taxon>Ovalentaria</taxon>
        <taxon>Atherinomorphae</taxon>
        <taxon>Cyprinodontiformes</taxon>
        <taxon>Goodeidae</taxon>
        <taxon>Ilyodon</taxon>
    </lineage>
</organism>
<feature type="region of interest" description="Disordered" evidence="1">
    <location>
        <begin position="95"/>
        <end position="118"/>
    </location>
</feature>
<accession>A0ABV0UNW3</accession>
<dbReference type="EMBL" id="JAHRIQ010075914">
    <property type="protein sequence ID" value="MEQ2246110.1"/>
    <property type="molecule type" value="Genomic_DNA"/>
</dbReference>
<sequence>MQEVLEAYLSRWNSVVLQVELAFLILRFPDVIFIGEMSATDAEMLQSSRWCVYIHPQHREPQHPEVEVRQRNAVKPVRRPGVRFINAARKNTGANHLHAEAPVNPKVHSAPEGLALSV</sequence>
<proteinExistence type="predicted"/>
<protein>
    <submittedName>
        <fullName evidence="2">Uncharacterized protein</fullName>
    </submittedName>
</protein>
<evidence type="ECO:0000256" key="1">
    <source>
        <dbReference type="SAM" id="MobiDB-lite"/>
    </source>
</evidence>
<name>A0ABV0UNW3_9TELE</name>
<keyword evidence="3" id="KW-1185">Reference proteome</keyword>
<gene>
    <name evidence="2" type="ORF">ILYODFUR_034813</name>
</gene>
<dbReference type="Proteomes" id="UP001482620">
    <property type="component" value="Unassembled WGS sequence"/>
</dbReference>
<comment type="caution">
    <text evidence="2">The sequence shown here is derived from an EMBL/GenBank/DDBJ whole genome shotgun (WGS) entry which is preliminary data.</text>
</comment>
<evidence type="ECO:0000313" key="3">
    <source>
        <dbReference type="Proteomes" id="UP001482620"/>
    </source>
</evidence>
<evidence type="ECO:0000313" key="2">
    <source>
        <dbReference type="EMBL" id="MEQ2246110.1"/>
    </source>
</evidence>